<keyword evidence="2" id="KW-0812">Transmembrane</keyword>
<accession>A0A368TBD3</accession>
<feature type="transmembrane region" description="Helical" evidence="2">
    <location>
        <begin position="84"/>
        <end position="101"/>
    </location>
</feature>
<dbReference type="AlphaFoldDB" id="A0A368TBD3"/>
<evidence type="ECO:0000256" key="1">
    <source>
        <dbReference type="SAM" id="MobiDB-lite"/>
    </source>
</evidence>
<sequence length="139" mass="14070">MLATFGAALAEQLAGVPAASGAAFVAVCVLAAFLVRRSDLLPLAVSPPLGYFTGVLAAEVVLTLGSDGFARAVLIGLGTRLADIAPSLFLGTAVVLVVAACRGLPANIRELGDELSGRPARRPSRRGGPPKGRPDAPTR</sequence>
<name>A0A368TBD3_9ACTN</name>
<feature type="domain" description="DUF6542" evidence="3">
    <location>
        <begin position="2"/>
        <end position="105"/>
    </location>
</feature>
<evidence type="ECO:0000313" key="5">
    <source>
        <dbReference type="Proteomes" id="UP000253318"/>
    </source>
</evidence>
<dbReference type="OrthoDB" id="3477680at2"/>
<keyword evidence="2" id="KW-1133">Transmembrane helix</keyword>
<evidence type="ECO:0000259" key="3">
    <source>
        <dbReference type="Pfam" id="PF20177"/>
    </source>
</evidence>
<reference evidence="4 5" key="1">
    <citation type="submission" date="2018-04" db="EMBL/GenBank/DDBJ databases">
        <title>Novel actinobacteria from marine sediment.</title>
        <authorList>
            <person name="Ng Z.Y."/>
            <person name="Tan G.Y.A."/>
        </authorList>
    </citation>
    <scope>NUCLEOTIDE SEQUENCE [LARGE SCALE GENOMIC DNA]</scope>
    <source>
        <strain evidence="4 5">TPS81</strain>
    </source>
</reference>
<dbReference type="Proteomes" id="UP000253318">
    <property type="component" value="Unassembled WGS sequence"/>
</dbReference>
<comment type="caution">
    <text evidence="4">The sequence shown here is derived from an EMBL/GenBank/DDBJ whole genome shotgun (WGS) entry which is preliminary data.</text>
</comment>
<evidence type="ECO:0000256" key="2">
    <source>
        <dbReference type="SAM" id="Phobius"/>
    </source>
</evidence>
<gene>
    <name evidence="4" type="ORF">DEF24_01310</name>
</gene>
<feature type="transmembrane region" description="Helical" evidence="2">
    <location>
        <begin position="12"/>
        <end position="33"/>
    </location>
</feature>
<keyword evidence="2" id="KW-0472">Membrane</keyword>
<evidence type="ECO:0000313" key="4">
    <source>
        <dbReference type="EMBL" id="RCV62422.1"/>
    </source>
</evidence>
<protein>
    <recommendedName>
        <fullName evidence="3">DUF6542 domain-containing protein</fullName>
    </recommendedName>
</protein>
<dbReference type="InterPro" id="IPR046672">
    <property type="entry name" value="DUF6542"/>
</dbReference>
<feature type="region of interest" description="Disordered" evidence="1">
    <location>
        <begin position="114"/>
        <end position="139"/>
    </location>
</feature>
<keyword evidence="5" id="KW-1185">Reference proteome</keyword>
<proteinExistence type="predicted"/>
<dbReference type="EMBL" id="QEIN01000006">
    <property type="protein sequence ID" value="RCV62422.1"/>
    <property type="molecule type" value="Genomic_DNA"/>
</dbReference>
<feature type="transmembrane region" description="Helical" evidence="2">
    <location>
        <begin position="40"/>
        <end position="64"/>
    </location>
</feature>
<dbReference type="Pfam" id="PF20177">
    <property type="entry name" value="DUF6542"/>
    <property type="match status" value="1"/>
</dbReference>
<organism evidence="4 5">
    <name type="scientific">Marinitenerispora sediminis</name>
    <dbReference type="NCBI Taxonomy" id="1931232"/>
    <lineage>
        <taxon>Bacteria</taxon>
        <taxon>Bacillati</taxon>
        <taxon>Actinomycetota</taxon>
        <taxon>Actinomycetes</taxon>
        <taxon>Streptosporangiales</taxon>
        <taxon>Nocardiopsidaceae</taxon>
        <taxon>Marinitenerispora</taxon>
    </lineage>
</organism>